<comment type="caution">
    <text evidence="3">The sequence shown here is derived from an EMBL/GenBank/DDBJ whole genome shotgun (WGS) entry which is preliminary data.</text>
</comment>
<protein>
    <recommendedName>
        <fullName evidence="5">Transmembrane protein</fullName>
    </recommendedName>
</protein>
<keyword evidence="2" id="KW-0812">Transmembrane</keyword>
<keyword evidence="4" id="KW-1185">Reference proteome</keyword>
<proteinExistence type="predicted"/>
<sequence>MAPVRVRPPDGTSTYPERLVFILLIIAAIITSVLWPVLTCLFWHKVITKDRPHIKRDACYSPLALVASCILGLLAVPISVVLAVASMIFRIFKCLSCCNNATTCCGRPFSGGLPAEQDLGSGVSGDAPGQHQQIDLPSRPLPVHQPPRTHHQPAPKQPSRQSDAAEQDLAASVRRDQPRDDQNTESPPTYLEAVLQ</sequence>
<feature type="transmembrane region" description="Helical" evidence="2">
    <location>
        <begin position="20"/>
        <end position="43"/>
    </location>
</feature>
<accession>A0AAV9HDU1</accession>
<keyword evidence="2" id="KW-0472">Membrane</keyword>
<feature type="region of interest" description="Disordered" evidence="1">
    <location>
        <begin position="116"/>
        <end position="196"/>
    </location>
</feature>
<feature type="compositionally biased region" description="Basic and acidic residues" evidence="1">
    <location>
        <begin position="173"/>
        <end position="182"/>
    </location>
</feature>
<evidence type="ECO:0000313" key="4">
    <source>
        <dbReference type="Proteomes" id="UP001321749"/>
    </source>
</evidence>
<feature type="transmembrane region" description="Helical" evidence="2">
    <location>
        <begin position="63"/>
        <end position="89"/>
    </location>
</feature>
<keyword evidence="2" id="KW-1133">Transmembrane helix</keyword>
<reference evidence="3" key="1">
    <citation type="journal article" date="2023" name="Mol. Phylogenet. Evol.">
        <title>Genome-scale phylogeny and comparative genomics of the fungal order Sordariales.</title>
        <authorList>
            <person name="Hensen N."/>
            <person name="Bonometti L."/>
            <person name="Westerberg I."/>
            <person name="Brannstrom I.O."/>
            <person name="Guillou S."/>
            <person name="Cros-Aarteil S."/>
            <person name="Calhoun S."/>
            <person name="Haridas S."/>
            <person name="Kuo A."/>
            <person name="Mondo S."/>
            <person name="Pangilinan J."/>
            <person name="Riley R."/>
            <person name="LaButti K."/>
            <person name="Andreopoulos B."/>
            <person name="Lipzen A."/>
            <person name="Chen C."/>
            <person name="Yan M."/>
            <person name="Daum C."/>
            <person name="Ng V."/>
            <person name="Clum A."/>
            <person name="Steindorff A."/>
            <person name="Ohm R.A."/>
            <person name="Martin F."/>
            <person name="Silar P."/>
            <person name="Natvig D.O."/>
            <person name="Lalanne C."/>
            <person name="Gautier V."/>
            <person name="Ament-Velasquez S.L."/>
            <person name="Kruys A."/>
            <person name="Hutchinson M.I."/>
            <person name="Powell A.J."/>
            <person name="Barry K."/>
            <person name="Miller A.N."/>
            <person name="Grigoriev I.V."/>
            <person name="Debuchy R."/>
            <person name="Gladieux P."/>
            <person name="Hiltunen Thoren M."/>
            <person name="Johannesson H."/>
        </authorList>
    </citation>
    <scope>NUCLEOTIDE SEQUENCE</scope>
    <source>
        <strain evidence="3">PSN324</strain>
    </source>
</reference>
<dbReference type="Proteomes" id="UP001321749">
    <property type="component" value="Unassembled WGS sequence"/>
</dbReference>
<dbReference type="AlphaFoldDB" id="A0AAV9HDU1"/>
<organism evidence="3 4">
    <name type="scientific">Cladorrhinum samala</name>
    <dbReference type="NCBI Taxonomy" id="585594"/>
    <lineage>
        <taxon>Eukaryota</taxon>
        <taxon>Fungi</taxon>
        <taxon>Dikarya</taxon>
        <taxon>Ascomycota</taxon>
        <taxon>Pezizomycotina</taxon>
        <taxon>Sordariomycetes</taxon>
        <taxon>Sordariomycetidae</taxon>
        <taxon>Sordariales</taxon>
        <taxon>Podosporaceae</taxon>
        <taxon>Cladorrhinum</taxon>
    </lineage>
</organism>
<evidence type="ECO:0000313" key="3">
    <source>
        <dbReference type="EMBL" id="KAK4458235.1"/>
    </source>
</evidence>
<name>A0AAV9HDU1_9PEZI</name>
<reference evidence="3" key="2">
    <citation type="submission" date="2023-06" db="EMBL/GenBank/DDBJ databases">
        <authorList>
            <consortium name="Lawrence Berkeley National Laboratory"/>
            <person name="Mondo S.J."/>
            <person name="Hensen N."/>
            <person name="Bonometti L."/>
            <person name="Westerberg I."/>
            <person name="Brannstrom I.O."/>
            <person name="Guillou S."/>
            <person name="Cros-Aarteil S."/>
            <person name="Calhoun S."/>
            <person name="Haridas S."/>
            <person name="Kuo A."/>
            <person name="Pangilinan J."/>
            <person name="Riley R."/>
            <person name="Labutti K."/>
            <person name="Andreopoulos B."/>
            <person name="Lipzen A."/>
            <person name="Chen C."/>
            <person name="Yanf M."/>
            <person name="Daum C."/>
            <person name="Ng V."/>
            <person name="Clum A."/>
            <person name="Steindorff A."/>
            <person name="Ohm R."/>
            <person name="Martin F."/>
            <person name="Silar P."/>
            <person name="Natvig D."/>
            <person name="Lalanne C."/>
            <person name="Gautier V."/>
            <person name="Ament-Velasquez S.L."/>
            <person name="Kruys A."/>
            <person name="Hutchinson M.I."/>
            <person name="Powell A.J."/>
            <person name="Barry K."/>
            <person name="Miller A.N."/>
            <person name="Grigoriev I.V."/>
            <person name="Debuchy R."/>
            <person name="Gladieux P."/>
            <person name="Thoren M.H."/>
            <person name="Johannesson H."/>
        </authorList>
    </citation>
    <scope>NUCLEOTIDE SEQUENCE</scope>
    <source>
        <strain evidence="3">PSN324</strain>
    </source>
</reference>
<evidence type="ECO:0000256" key="2">
    <source>
        <dbReference type="SAM" id="Phobius"/>
    </source>
</evidence>
<evidence type="ECO:0008006" key="5">
    <source>
        <dbReference type="Google" id="ProtNLM"/>
    </source>
</evidence>
<evidence type="ECO:0000256" key="1">
    <source>
        <dbReference type="SAM" id="MobiDB-lite"/>
    </source>
</evidence>
<dbReference type="EMBL" id="MU865077">
    <property type="protein sequence ID" value="KAK4458235.1"/>
    <property type="molecule type" value="Genomic_DNA"/>
</dbReference>
<gene>
    <name evidence="3" type="ORF">QBC42DRAFT_255543</name>
</gene>